<dbReference type="WBParaSite" id="SBAD_0001054801-mRNA-1">
    <property type="protein sequence ID" value="SBAD_0001054801-mRNA-1"/>
    <property type="gene ID" value="SBAD_0001054801"/>
</dbReference>
<evidence type="ECO:0000313" key="4">
    <source>
        <dbReference type="WBParaSite" id="SBAD_0001054801-mRNA-1"/>
    </source>
</evidence>
<feature type="compositionally biased region" description="Polar residues" evidence="1">
    <location>
        <begin position="1"/>
        <end position="10"/>
    </location>
</feature>
<evidence type="ECO:0000313" key="2">
    <source>
        <dbReference type="EMBL" id="VDP29701.1"/>
    </source>
</evidence>
<reference evidence="4" key="1">
    <citation type="submission" date="2016-06" db="UniProtKB">
        <authorList>
            <consortium name="WormBaseParasite"/>
        </authorList>
    </citation>
    <scope>IDENTIFICATION</scope>
</reference>
<sequence>MELQSSSNTGLFGKKHEKTTPLTRKSEVSRRCSTIVDISGVTKDRSRKSLECHSKQPFTFDRL</sequence>
<dbReference type="Proteomes" id="UP000270296">
    <property type="component" value="Unassembled WGS sequence"/>
</dbReference>
<feature type="region of interest" description="Disordered" evidence="1">
    <location>
        <begin position="1"/>
        <end position="30"/>
    </location>
</feature>
<gene>
    <name evidence="2" type="ORF">SBAD_LOCUS10184</name>
</gene>
<protein>
    <submittedName>
        <fullName evidence="4">Ovule protein</fullName>
    </submittedName>
</protein>
<organism evidence="4">
    <name type="scientific">Soboliphyme baturini</name>
    <dbReference type="NCBI Taxonomy" id="241478"/>
    <lineage>
        <taxon>Eukaryota</taxon>
        <taxon>Metazoa</taxon>
        <taxon>Ecdysozoa</taxon>
        <taxon>Nematoda</taxon>
        <taxon>Enoplea</taxon>
        <taxon>Dorylaimia</taxon>
        <taxon>Dioctophymatida</taxon>
        <taxon>Dioctophymatoidea</taxon>
        <taxon>Soboliphymatidae</taxon>
        <taxon>Soboliphyme</taxon>
    </lineage>
</organism>
<proteinExistence type="predicted"/>
<reference evidence="2 3" key="2">
    <citation type="submission" date="2018-11" db="EMBL/GenBank/DDBJ databases">
        <authorList>
            <consortium name="Pathogen Informatics"/>
        </authorList>
    </citation>
    <scope>NUCLEOTIDE SEQUENCE [LARGE SCALE GENOMIC DNA]</scope>
</reference>
<keyword evidence="3" id="KW-1185">Reference proteome</keyword>
<dbReference type="AlphaFoldDB" id="A0A183J2T6"/>
<dbReference type="EMBL" id="UZAM01013737">
    <property type="protein sequence ID" value="VDP29701.1"/>
    <property type="molecule type" value="Genomic_DNA"/>
</dbReference>
<evidence type="ECO:0000313" key="3">
    <source>
        <dbReference type="Proteomes" id="UP000270296"/>
    </source>
</evidence>
<evidence type="ECO:0000256" key="1">
    <source>
        <dbReference type="SAM" id="MobiDB-lite"/>
    </source>
</evidence>
<accession>A0A183J2T6</accession>
<name>A0A183J2T6_9BILA</name>